<feature type="domain" description="Ferrous iron transporter FeoA-like" evidence="2">
    <location>
        <begin position="6"/>
        <end position="78"/>
    </location>
</feature>
<dbReference type="SMART" id="SM00899">
    <property type="entry name" value="FeoA"/>
    <property type="match status" value="1"/>
</dbReference>
<dbReference type="RefSeq" id="WP_317832473.1">
    <property type="nucleotide sequence ID" value="NZ_CP136920.1"/>
</dbReference>
<dbReference type="SUPFAM" id="SSF50037">
    <property type="entry name" value="C-terminal domain of transcriptional repressors"/>
    <property type="match status" value="1"/>
</dbReference>
<dbReference type="InterPro" id="IPR052713">
    <property type="entry name" value="FeoA"/>
</dbReference>
<gene>
    <name evidence="3" type="ORF">RZN69_16885</name>
</gene>
<organism evidence="3 4">
    <name type="scientific">Rubellicoccus peritrichatus</name>
    <dbReference type="NCBI Taxonomy" id="3080537"/>
    <lineage>
        <taxon>Bacteria</taxon>
        <taxon>Pseudomonadati</taxon>
        <taxon>Verrucomicrobiota</taxon>
        <taxon>Opitutia</taxon>
        <taxon>Puniceicoccales</taxon>
        <taxon>Cerasicoccaceae</taxon>
        <taxon>Rubellicoccus</taxon>
    </lineage>
</organism>
<reference evidence="3 4" key="1">
    <citation type="submission" date="2023-10" db="EMBL/GenBank/DDBJ databases">
        <title>Rubellicoccus peritrichatus gen. nov., sp. nov., isolated from an algae of coral reef tank.</title>
        <authorList>
            <person name="Luo J."/>
        </authorList>
    </citation>
    <scope>NUCLEOTIDE SEQUENCE [LARGE SCALE GENOMIC DNA]</scope>
    <source>
        <strain evidence="3 4">CR14</strain>
    </source>
</reference>
<keyword evidence="4" id="KW-1185">Reference proteome</keyword>
<dbReference type="EMBL" id="CP136920">
    <property type="protein sequence ID" value="WOO40297.1"/>
    <property type="molecule type" value="Genomic_DNA"/>
</dbReference>
<evidence type="ECO:0000259" key="2">
    <source>
        <dbReference type="SMART" id="SM00899"/>
    </source>
</evidence>
<sequence>MVSNISTLNDLKIGERAQVVSLDADDSINQRLMVMGLLPEMSVTMVQVAPLGDPIAIEFEGRRVSLRRAEAAGVVVESKKQSS</sequence>
<dbReference type="Gene3D" id="2.30.30.90">
    <property type="match status" value="1"/>
</dbReference>
<dbReference type="PANTHER" id="PTHR42954">
    <property type="entry name" value="FE(2+) TRANSPORT PROTEIN A"/>
    <property type="match status" value="1"/>
</dbReference>
<dbReference type="AlphaFoldDB" id="A0AAQ3L9S5"/>
<keyword evidence="1" id="KW-0408">Iron</keyword>
<dbReference type="InterPro" id="IPR008988">
    <property type="entry name" value="Transcriptional_repressor_C"/>
</dbReference>
<evidence type="ECO:0000256" key="1">
    <source>
        <dbReference type="ARBA" id="ARBA00023004"/>
    </source>
</evidence>
<dbReference type="PANTHER" id="PTHR42954:SF2">
    <property type="entry name" value="FE(2+) TRANSPORT PROTEIN A"/>
    <property type="match status" value="1"/>
</dbReference>
<evidence type="ECO:0000313" key="3">
    <source>
        <dbReference type="EMBL" id="WOO40297.1"/>
    </source>
</evidence>
<dbReference type="KEGG" id="puo:RZN69_16885"/>
<evidence type="ECO:0000313" key="4">
    <source>
        <dbReference type="Proteomes" id="UP001304300"/>
    </source>
</evidence>
<accession>A0AAQ3L9S5</accession>
<protein>
    <submittedName>
        <fullName evidence="3">Ferrous iron transport protein A</fullName>
    </submittedName>
</protein>
<dbReference type="Pfam" id="PF04023">
    <property type="entry name" value="FeoA"/>
    <property type="match status" value="1"/>
</dbReference>
<dbReference type="Proteomes" id="UP001304300">
    <property type="component" value="Chromosome"/>
</dbReference>
<dbReference type="InterPro" id="IPR038157">
    <property type="entry name" value="FeoA_core_dom"/>
</dbReference>
<name>A0AAQ3L9S5_9BACT</name>
<dbReference type="InterPro" id="IPR007167">
    <property type="entry name" value="Fe-transptr_FeoA-like"/>
</dbReference>
<dbReference type="GO" id="GO:0046914">
    <property type="term" value="F:transition metal ion binding"/>
    <property type="evidence" value="ECO:0007669"/>
    <property type="project" value="InterPro"/>
</dbReference>
<proteinExistence type="predicted"/>